<organism evidence="5 6">
    <name type="scientific">Pyricularia oryzae (strain 70-15 / ATCC MYA-4617 / FGSC 8958)</name>
    <name type="common">Rice blast fungus</name>
    <name type="synonym">Magnaporthe oryzae</name>
    <dbReference type="NCBI Taxonomy" id="242507"/>
    <lineage>
        <taxon>Eukaryota</taxon>
        <taxon>Fungi</taxon>
        <taxon>Dikarya</taxon>
        <taxon>Ascomycota</taxon>
        <taxon>Pezizomycotina</taxon>
        <taxon>Sordariomycetes</taxon>
        <taxon>Sordariomycetidae</taxon>
        <taxon>Magnaporthales</taxon>
        <taxon>Pyriculariaceae</taxon>
        <taxon>Pyricularia</taxon>
    </lineage>
</organism>
<feature type="compositionally biased region" description="Acidic residues" evidence="3">
    <location>
        <begin position="207"/>
        <end position="216"/>
    </location>
</feature>
<evidence type="ECO:0000256" key="2">
    <source>
        <dbReference type="ARBA" id="ARBA00023242"/>
    </source>
</evidence>
<dbReference type="PHI-base" id="PHI:2986"/>
<evidence type="ECO:0000313" key="6">
    <source>
        <dbReference type="Proteomes" id="UP000009058"/>
    </source>
</evidence>
<dbReference type="HOGENOM" id="CLU_844871_0_0_1"/>
<evidence type="ECO:0000313" key="5">
    <source>
        <dbReference type="EMBL" id="EHA50816.1"/>
    </source>
</evidence>
<feature type="region of interest" description="Disordered" evidence="3">
    <location>
        <begin position="192"/>
        <end position="216"/>
    </location>
</feature>
<dbReference type="GO" id="GO:0005634">
    <property type="term" value="C:nucleus"/>
    <property type="evidence" value="ECO:0007669"/>
    <property type="project" value="UniProtKB-SubCell"/>
</dbReference>
<dbReference type="EMBL" id="CM001234">
    <property type="protein sequence ID" value="EHA50816.1"/>
    <property type="molecule type" value="Genomic_DNA"/>
</dbReference>
<dbReference type="GeneID" id="2684589"/>
<dbReference type="GO" id="GO:0006281">
    <property type="term" value="P:DNA repair"/>
    <property type="evidence" value="ECO:0007669"/>
    <property type="project" value="TreeGrafter"/>
</dbReference>
<dbReference type="AlphaFoldDB" id="G4N7A6"/>
<dbReference type="PANTHER" id="PTHR46459:SF1">
    <property type="entry name" value="E1A-BINDING PROTEIN P400"/>
    <property type="match status" value="1"/>
</dbReference>
<sequence>MKWMRTDFRQERKWKRSAARVLAFACADWVAADDVKRKLLQVPAIIPKPAAARTVPGDDSGQMEDVDMPDQQENEVSATKQKTVSGLDTDMDNENSDEPGEVYIPAMDDEEQIPVTHVVPAQIFALPDTSLTFSFSNSSAFTKILDELPMYGGPLQIPDNADLLKSDQDPDAHWKLAAVPLTKYVERPMVPVLKGPPTKRSRYQFAEESDSDAEDEDNIVYRNNRGDTAGPLKGQAVERELKHVALFDPEMQVLRDRLHAGHQFRPPTEHPMPLQSFYESRTASQWTYAEDDQLKRLQDGYAISVFVWGGTKDAVGMLRTLGTPGRPAE</sequence>
<feature type="region of interest" description="Disordered" evidence="3">
    <location>
        <begin position="51"/>
        <end position="96"/>
    </location>
</feature>
<dbReference type="OrthoDB" id="5364245at2759"/>
<accession>G4N7A6</accession>
<feature type="compositionally biased region" description="Polar residues" evidence="3">
    <location>
        <begin position="74"/>
        <end position="86"/>
    </location>
</feature>
<dbReference type="PANTHER" id="PTHR46459">
    <property type="entry name" value="E1A-BINDING PROTEIN P400-RELATED"/>
    <property type="match status" value="1"/>
</dbReference>
<keyword evidence="6" id="KW-1185">Reference proteome</keyword>
<dbReference type="InParanoid" id="G4N7A6"/>
<name>G4N7A6_PYRO7</name>
<feature type="compositionally biased region" description="Acidic residues" evidence="3">
    <location>
        <begin position="61"/>
        <end position="73"/>
    </location>
</feature>
<dbReference type="VEuPathDB" id="FungiDB:MGG_06434"/>
<reference key="2">
    <citation type="submission" date="2011-05" db="EMBL/GenBank/DDBJ databases">
        <title>The Genome Sequence of Magnaporthe oryzae 70-15.</title>
        <authorList>
            <consortium name="The Broad Institute Genome Sequencing Platform"/>
            <person name="Ma L.-J."/>
            <person name="Dead R."/>
            <person name="Young S.K."/>
            <person name="Zeng Q."/>
            <person name="Gargeya S."/>
            <person name="Fitzgerald M."/>
            <person name="Haas B."/>
            <person name="Abouelleil A."/>
            <person name="Alvarado L."/>
            <person name="Arachchi H.M."/>
            <person name="Berlin A."/>
            <person name="Brown A."/>
            <person name="Chapman S.B."/>
            <person name="Chen Z."/>
            <person name="Dunbar C."/>
            <person name="Freedman E."/>
            <person name="Gearin G."/>
            <person name="Gellesch M."/>
            <person name="Goldberg J."/>
            <person name="Griggs A."/>
            <person name="Gujja S."/>
            <person name="Heiman D."/>
            <person name="Howarth C."/>
            <person name="Larson L."/>
            <person name="Lui A."/>
            <person name="MacDonald P.J.P."/>
            <person name="Mehta T."/>
            <person name="Montmayeur A."/>
            <person name="Murphy C."/>
            <person name="Neiman D."/>
            <person name="Pearson M."/>
            <person name="Priest M."/>
            <person name="Roberts A."/>
            <person name="Saif S."/>
            <person name="Shea T."/>
            <person name="Shenoy N."/>
            <person name="Sisk P."/>
            <person name="Stolte C."/>
            <person name="Sykes S."/>
            <person name="Yandava C."/>
            <person name="Wortman J."/>
            <person name="Nusbaum C."/>
            <person name="Birren B."/>
        </authorList>
    </citation>
    <scope>NUCLEOTIDE SEQUENCE</scope>
    <source>
        <strain>70-15</strain>
    </source>
</reference>
<dbReference type="Pfam" id="PF07529">
    <property type="entry name" value="HSA"/>
    <property type="match status" value="1"/>
</dbReference>
<dbReference type="GO" id="GO:0003682">
    <property type="term" value="F:chromatin binding"/>
    <property type="evidence" value="ECO:0007669"/>
    <property type="project" value="TreeGrafter"/>
</dbReference>
<gene>
    <name evidence="5" type="ORF">MGG_06434</name>
</gene>
<feature type="domain" description="HSA" evidence="4">
    <location>
        <begin position="1"/>
        <end position="53"/>
    </location>
</feature>
<dbReference type="RefSeq" id="XP_003717135.1">
    <property type="nucleotide sequence ID" value="XM_003717087.1"/>
</dbReference>
<evidence type="ECO:0000256" key="3">
    <source>
        <dbReference type="SAM" id="MobiDB-lite"/>
    </source>
</evidence>
<evidence type="ECO:0000259" key="4">
    <source>
        <dbReference type="PROSITE" id="PS51204"/>
    </source>
</evidence>
<dbReference type="PROSITE" id="PS51204">
    <property type="entry name" value="HSA"/>
    <property type="match status" value="1"/>
</dbReference>
<proteinExistence type="predicted"/>
<protein>
    <recommendedName>
        <fullName evidence="4">HSA domain-containing protein</fullName>
    </recommendedName>
</protein>
<dbReference type="STRING" id="242507.G4N7A6"/>
<dbReference type="GO" id="GO:0035267">
    <property type="term" value="C:NuA4 histone acetyltransferase complex"/>
    <property type="evidence" value="ECO:0007669"/>
    <property type="project" value="TreeGrafter"/>
</dbReference>
<comment type="subcellular location">
    <subcellularLocation>
        <location evidence="1">Nucleus</location>
    </subcellularLocation>
</comment>
<evidence type="ECO:0000256" key="1">
    <source>
        <dbReference type="ARBA" id="ARBA00004123"/>
    </source>
</evidence>
<dbReference type="KEGG" id="mgr:MGG_06434"/>
<dbReference type="InterPro" id="IPR014012">
    <property type="entry name" value="HSA_dom"/>
</dbReference>
<keyword evidence="2" id="KW-0539">Nucleus</keyword>
<reference evidence="5 6" key="1">
    <citation type="journal article" date="2005" name="Nature">
        <title>The genome sequence of the rice blast fungus Magnaporthe grisea.</title>
        <authorList>
            <person name="Dean R.A."/>
            <person name="Talbot N.J."/>
            <person name="Ebbole D.J."/>
            <person name="Farman M.L."/>
            <person name="Mitchell T.K."/>
            <person name="Orbach M.J."/>
            <person name="Thon M."/>
            <person name="Kulkarni R."/>
            <person name="Xu J.R."/>
            <person name="Pan H."/>
            <person name="Read N.D."/>
            <person name="Lee Y.H."/>
            <person name="Carbone I."/>
            <person name="Brown D."/>
            <person name="Oh Y.Y."/>
            <person name="Donofrio N."/>
            <person name="Jeong J.S."/>
            <person name="Soanes D.M."/>
            <person name="Djonovic S."/>
            <person name="Kolomiets E."/>
            <person name="Rehmeyer C."/>
            <person name="Li W."/>
            <person name="Harding M."/>
            <person name="Kim S."/>
            <person name="Lebrun M.H."/>
            <person name="Bohnert H."/>
            <person name="Coughlan S."/>
            <person name="Butler J."/>
            <person name="Calvo S."/>
            <person name="Ma L.J."/>
            <person name="Nicol R."/>
            <person name="Purcell S."/>
            <person name="Nusbaum C."/>
            <person name="Galagan J.E."/>
            <person name="Birren B.W."/>
        </authorList>
    </citation>
    <scope>NUCLEOTIDE SEQUENCE [LARGE SCALE GENOMIC DNA]</scope>
    <source>
        <strain evidence="6">70-15 / ATCC MYA-4617 / FGSC 8958</strain>
    </source>
</reference>
<dbReference type="Proteomes" id="UP000009058">
    <property type="component" value="Chromosome 4"/>
</dbReference>
<dbReference type="eggNOG" id="ENOG502RGMX">
    <property type="taxonomic scope" value="Eukaryota"/>
</dbReference>